<reference evidence="1 2" key="1">
    <citation type="journal article" date="2019" name="Sci. Rep.">
        <title>Orb-weaving spider Araneus ventricosus genome elucidates the spidroin gene catalogue.</title>
        <authorList>
            <person name="Kono N."/>
            <person name="Nakamura H."/>
            <person name="Ohtoshi R."/>
            <person name="Moran D.A.P."/>
            <person name="Shinohara A."/>
            <person name="Yoshida Y."/>
            <person name="Fujiwara M."/>
            <person name="Mori M."/>
            <person name="Tomita M."/>
            <person name="Arakawa K."/>
        </authorList>
    </citation>
    <scope>NUCLEOTIDE SEQUENCE [LARGE SCALE GENOMIC DNA]</scope>
</reference>
<comment type="caution">
    <text evidence="1">The sequence shown here is derived from an EMBL/GenBank/DDBJ whole genome shotgun (WGS) entry which is preliminary data.</text>
</comment>
<evidence type="ECO:0000313" key="2">
    <source>
        <dbReference type="Proteomes" id="UP000499080"/>
    </source>
</evidence>
<proteinExistence type="predicted"/>
<accession>A0A4Y2QZF5</accession>
<evidence type="ECO:0000313" key="1">
    <source>
        <dbReference type="EMBL" id="GBN68711.1"/>
    </source>
</evidence>
<organism evidence="1 2">
    <name type="scientific">Araneus ventricosus</name>
    <name type="common">Orbweaver spider</name>
    <name type="synonym">Epeira ventricosa</name>
    <dbReference type="NCBI Taxonomy" id="182803"/>
    <lineage>
        <taxon>Eukaryota</taxon>
        <taxon>Metazoa</taxon>
        <taxon>Ecdysozoa</taxon>
        <taxon>Arthropoda</taxon>
        <taxon>Chelicerata</taxon>
        <taxon>Arachnida</taxon>
        <taxon>Araneae</taxon>
        <taxon>Araneomorphae</taxon>
        <taxon>Entelegynae</taxon>
        <taxon>Araneoidea</taxon>
        <taxon>Araneidae</taxon>
        <taxon>Araneus</taxon>
    </lineage>
</organism>
<dbReference type="AlphaFoldDB" id="A0A4Y2QZF5"/>
<sequence length="107" mass="12912">MESSRSLQKFQEVDTYGCLINCQQRKELHFYLKNSTRRPKPPESGFCRTGDLRRDRAHRVKLGQIKRRISESTPFCKSNRHTRENIEPQLLRTSRQDHHTWRNLFIE</sequence>
<name>A0A4Y2QZF5_ARAVE</name>
<dbReference type="EMBL" id="BGPR01015300">
    <property type="protein sequence ID" value="GBN68711.1"/>
    <property type="molecule type" value="Genomic_DNA"/>
</dbReference>
<gene>
    <name evidence="1" type="ORF">AVEN_170979_1</name>
</gene>
<keyword evidence="2" id="KW-1185">Reference proteome</keyword>
<dbReference type="Proteomes" id="UP000499080">
    <property type="component" value="Unassembled WGS sequence"/>
</dbReference>
<protein>
    <submittedName>
        <fullName evidence="1">Uncharacterized protein</fullName>
    </submittedName>
</protein>